<keyword evidence="2" id="KW-1133">Transmembrane helix</keyword>
<keyword evidence="2" id="KW-0812">Transmembrane</keyword>
<keyword evidence="2" id="KW-0472">Membrane</keyword>
<proteinExistence type="predicted"/>
<protein>
    <submittedName>
        <fullName evidence="3">Uncharacterized protein</fullName>
    </submittedName>
</protein>
<keyword evidence="4" id="KW-1185">Reference proteome</keyword>
<reference evidence="3 4" key="1">
    <citation type="submission" date="2016-10" db="EMBL/GenBank/DDBJ databases">
        <authorList>
            <person name="de Groot N.N."/>
        </authorList>
    </citation>
    <scope>NUCLEOTIDE SEQUENCE [LARGE SCALE GENOMIC DNA]</scope>
    <source>
        <strain evidence="3 4">CGMCC 4.5598</strain>
    </source>
</reference>
<feature type="transmembrane region" description="Helical" evidence="2">
    <location>
        <begin position="62"/>
        <end position="80"/>
    </location>
</feature>
<dbReference type="STRING" id="568860.SAMN05421811_103234"/>
<evidence type="ECO:0000313" key="4">
    <source>
        <dbReference type="Proteomes" id="UP000199361"/>
    </source>
</evidence>
<evidence type="ECO:0000313" key="3">
    <source>
        <dbReference type="EMBL" id="SET49902.1"/>
    </source>
</evidence>
<name>A0A1I0EYS9_9ACTN</name>
<feature type="region of interest" description="Disordered" evidence="1">
    <location>
        <begin position="34"/>
        <end position="55"/>
    </location>
</feature>
<dbReference type="Proteomes" id="UP000199361">
    <property type="component" value="Unassembled WGS sequence"/>
</dbReference>
<evidence type="ECO:0000256" key="2">
    <source>
        <dbReference type="SAM" id="Phobius"/>
    </source>
</evidence>
<feature type="transmembrane region" description="Helical" evidence="2">
    <location>
        <begin position="86"/>
        <end position="107"/>
    </location>
</feature>
<accession>A0A1I0EYS9</accession>
<evidence type="ECO:0000256" key="1">
    <source>
        <dbReference type="SAM" id="MobiDB-lite"/>
    </source>
</evidence>
<dbReference type="EMBL" id="FOHX01000003">
    <property type="protein sequence ID" value="SET49902.1"/>
    <property type="molecule type" value="Genomic_DNA"/>
</dbReference>
<sequence length="109" mass="11817">MVTDHECKPPLGAGTPIAWRCPDCGMLWEALPQQPAEHAEPPAPAQWEPDSPPWAERPLPKGGVAVAVALVSIVVLPLFLQDWQPALAAVLAVLGLMILAGWFWLIVRK</sequence>
<gene>
    <name evidence="3" type="ORF">SAMN05421811_103234</name>
</gene>
<organism evidence="3 4">
    <name type="scientific">Nonomuraea wenchangensis</name>
    <dbReference type="NCBI Taxonomy" id="568860"/>
    <lineage>
        <taxon>Bacteria</taxon>
        <taxon>Bacillati</taxon>
        <taxon>Actinomycetota</taxon>
        <taxon>Actinomycetes</taxon>
        <taxon>Streptosporangiales</taxon>
        <taxon>Streptosporangiaceae</taxon>
        <taxon>Nonomuraea</taxon>
    </lineage>
</organism>
<dbReference type="AlphaFoldDB" id="A0A1I0EYS9"/>